<evidence type="ECO:0000313" key="3">
    <source>
        <dbReference type="Proteomes" id="UP001341840"/>
    </source>
</evidence>
<dbReference type="Proteomes" id="UP001341840">
    <property type="component" value="Unassembled WGS sequence"/>
</dbReference>
<comment type="caution">
    <text evidence="2">The sequence shown here is derived from an EMBL/GenBank/DDBJ whole genome shotgun (WGS) entry which is preliminary data.</text>
</comment>
<keyword evidence="3" id="KW-1185">Reference proteome</keyword>
<proteinExistence type="predicted"/>
<sequence>MEKAKNNIGSDLAPSYPPRRTVVASYWRSKLRRCNSFYRSPSWTAAEAANRRKPPPTRIEGDHRLTRIKDSCTPCRCEPQPLSANLSGAFDSATDSTSTLPFELRLP</sequence>
<dbReference type="EMBL" id="JASCZI010000531">
    <property type="protein sequence ID" value="MED6112280.1"/>
    <property type="molecule type" value="Genomic_DNA"/>
</dbReference>
<name>A0ABU6QKU2_9FABA</name>
<gene>
    <name evidence="2" type="ORF">PIB30_060256</name>
</gene>
<reference evidence="2 3" key="1">
    <citation type="journal article" date="2023" name="Plants (Basel)">
        <title>Bridging the Gap: Combining Genomics and Transcriptomics Approaches to Understand Stylosanthes scabra, an Orphan Legume from the Brazilian Caatinga.</title>
        <authorList>
            <person name="Ferreira-Neto J.R.C."/>
            <person name="da Silva M.D."/>
            <person name="Binneck E."/>
            <person name="de Melo N.F."/>
            <person name="da Silva R.H."/>
            <person name="de Melo A.L.T.M."/>
            <person name="Pandolfi V."/>
            <person name="Bustamante F.O."/>
            <person name="Brasileiro-Vidal A.C."/>
            <person name="Benko-Iseppon A.M."/>
        </authorList>
    </citation>
    <scope>NUCLEOTIDE SEQUENCE [LARGE SCALE GENOMIC DNA]</scope>
    <source>
        <tissue evidence="2">Leaves</tissue>
    </source>
</reference>
<feature type="region of interest" description="Disordered" evidence="1">
    <location>
        <begin position="86"/>
        <end position="107"/>
    </location>
</feature>
<evidence type="ECO:0000256" key="1">
    <source>
        <dbReference type="SAM" id="MobiDB-lite"/>
    </source>
</evidence>
<accession>A0ABU6QKU2</accession>
<protein>
    <submittedName>
        <fullName evidence="2">Uncharacterized protein</fullName>
    </submittedName>
</protein>
<evidence type="ECO:0000313" key="2">
    <source>
        <dbReference type="EMBL" id="MED6112280.1"/>
    </source>
</evidence>
<organism evidence="2 3">
    <name type="scientific">Stylosanthes scabra</name>
    <dbReference type="NCBI Taxonomy" id="79078"/>
    <lineage>
        <taxon>Eukaryota</taxon>
        <taxon>Viridiplantae</taxon>
        <taxon>Streptophyta</taxon>
        <taxon>Embryophyta</taxon>
        <taxon>Tracheophyta</taxon>
        <taxon>Spermatophyta</taxon>
        <taxon>Magnoliopsida</taxon>
        <taxon>eudicotyledons</taxon>
        <taxon>Gunneridae</taxon>
        <taxon>Pentapetalae</taxon>
        <taxon>rosids</taxon>
        <taxon>fabids</taxon>
        <taxon>Fabales</taxon>
        <taxon>Fabaceae</taxon>
        <taxon>Papilionoideae</taxon>
        <taxon>50 kb inversion clade</taxon>
        <taxon>dalbergioids sensu lato</taxon>
        <taxon>Dalbergieae</taxon>
        <taxon>Pterocarpus clade</taxon>
        <taxon>Stylosanthes</taxon>
    </lineage>
</organism>